<accession>A0A8T0PW38</accession>
<dbReference type="GO" id="GO:0003676">
    <property type="term" value="F:nucleic acid binding"/>
    <property type="evidence" value="ECO:0007669"/>
    <property type="project" value="InterPro"/>
</dbReference>
<feature type="domain" description="CCHC-type" evidence="2">
    <location>
        <begin position="134"/>
        <end position="150"/>
    </location>
</feature>
<reference evidence="3" key="1">
    <citation type="submission" date="2020-05" db="EMBL/GenBank/DDBJ databases">
        <title>WGS assembly of Panicum virgatum.</title>
        <authorList>
            <person name="Lovell J.T."/>
            <person name="Jenkins J."/>
            <person name="Shu S."/>
            <person name="Juenger T.E."/>
            <person name="Schmutz J."/>
        </authorList>
    </citation>
    <scope>NUCLEOTIDE SEQUENCE</scope>
    <source>
        <strain evidence="3">AP13</strain>
    </source>
</reference>
<dbReference type="AlphaFoldDB" id="A0A8T0PW38"/>
<evidence type="ECO:0000313" key="4">
    <source>
        <dbReference type="Proteomes" id="UP000823388"/>
    </source>
</evidence>
<comment type="caution">
    <text evidence="3">The sequence shown here is derived from an EMBL/GenBank/DDBJ whole genome shotgun (WGS) entry which is preliminary data.</text>
</comment>
<dbReference type="SUPFAM" id="SSF57756">
    <property type="entry name" value="Retrovirus zinc finger-like domains"/>
    <property type="match status" value="1"/>
</dbReference>
<dbReference type="SMART" id="SM00343">
    <property type="entry name" value="ZnF_C2HC"/>
    <property type="match status" value="2"/>
</dbReference>
<dbReference type="Proteomes" id="UP000823388">
    <property type="component" value="Chromosome 7N"/>
</dbReference>
<dbReference type="InterPro" id="IPR001878">
    <property type="entry name" value="Znf_CCHC"/>
</dbReference>
<feature type="compositionally biased region" description="Low complexity" evidence="1">
    <location>
        <begin position="204"/>
        <end position="215"/>
    </location>
</feature>
<evidence type="ECO:0000259" key="2">
    <source>
        <dbReference type="SMART" id="SM00343"/>
    </source>
</evidence>
<dbReference type="InterPro" id="IPR036875">
    <property type="entry name" value="Znf_CCHC_sf"/>
</dbReference>
<feature type="region of interest" description="Disordered" evidence="1">
    <location>
        <begin position="197"/>
        <end position="237"/>
    </location>
</feature>
<name>A0A8T0PW38_PANVG</name>
<feature type="compositionally biased region" description="Basic residues" evidence="1">
    <location>
        <begin position="216"/>
        <end position="225"/>
    </location>
</feature>
<dbReference type="Gene3D" id="4.10.60.10">
    <property type="entry name" value="Zinc finger, CCHC-type"/>
    <property type="match status" value="1"/>
</dbReference>
<feature type="domain" description="CCHC-type" evidence="2">
    <location>
        <begin position="153"/>
        <end position="169"/>
    </location>
</feature>
<keyword evidence="4" id="KW-1185">Reference proteome</keyword>
<evidence type="ECO:0000256" key="1">
    <source>
        <dbReference type="SAM" id="MobiDB-lite"/>
    </source>
</evidence>
<organism evidence="3 4">
    <name type="scientific">Panicum virgatum</name>
    <name type="common">Blackwell switchgrass</name>
    <dbReference type="NCBI Taxonomy" id="38727"/>
    <lineage>
        <taxon>Eukaryota</taxon>
        <taxon>Viridiplantae</taxon>
        <taxon>Streptophyta</taxon>
        <taxon>Embryophyta</taxon>
        <taxon>Tracheophyta</taxon>
        <taxon>Spermatophyta</taxon>
        <taxon>Magnoliopsida</taxon>
        <taxon>Liliopsida</taxon>
        <taxon>Poales</taxon>
        <taxon>Poaceae</taxon>
        <taxon>PACMAD clade</taxon>
        <taxon>Panicoideae</taxon>
        <taxon>Panicodae</taxon>
        <taxon>Paniceae</taxon>
        <taxon>Panicinae</taxon>
        <taxon>Panicum</taxon>
        <taxon>Panicum sect. Hiantes</taxon>
    </lineage>
</organism>
<evidence type="ECO:0000313" key="3">
    <source>
        <dbReference type="EMBL" id="KAG2566697.1"/>
    </source>
</evidence>
<dbReference type="GO" id="GO:0008270">
    <property type="term" value="F:zinc ion binding"/>
    <property type="evidence" value="ECO:0007669"/>
    <property type="project" value="InterPro"/>
</dbReference>
<sequence length="317" mass="34622">MTTATGPTTTTPHPISMPCVAQHCWWLRPHRTPRLVQSWREVEVEGAARGRGGRSARRQRLPARAQLVHSLPARPVEGCIPTRQRFGRHGRVSAPNIDGWRDILPQLEAQPAVVKVQQEQLLQLRRIPVVFRDRCFNCLSYSHRVATCRLPWHCLRCHGFRHIARECKRLRSAAKGGDPPCCPVRGINSSASQHATRGDQMVSGGAVRGAATGAGKIRRRRRQRRSTPAGDISMGAPADFFDNTDSATIAYLSPMPDPLELELCAGEGPSAWDDPMLEELVASLALTVGPPAVECSPPPTPVVSHGVDASLGTPIPQ</sequence>
<protein>
    <recommendedName>
        <fullName evidence="2">CCHC-type domain-containing protein</fullName>
    </recommendedName>
</protein>
<gene>
    <name evidence="3" type="ORF">PVAP13_7NG175551</name>
</gene>
<proteinExistence type="predicted"/>
<dbReference type="EMBL" id="CM029050">
    <property type="protein sequence ID" value="KAG2566697.1"/>
    <property type="molecule type" value="Genomic_DNA"/>
</dbReference>